<reference evidence="3" key="3">
    <citation type="submission" date="2015-06" db="UniProtKB">
        <authorList>
            <consortium name="EnsemblMetazoa"/>
        </authorList>
    </citation>
    <scope>IDENTIFICATION</scope>
</reference>
<evidence type="ECO:0000313" key="4">
    <source>
        <dbReference type="Proteomes" id="UP000014760"/>
    </source>
</evidence>
<dbReference type="EnsemblMetazoa" id="CapteT204043">
    <property type="protein sequence ID" value="CapteP204043"/>
    <property type="gene ID" value="CapteG204043"/>
</dbReference>
<feature type="region of interest" description="Disordered" evidence="1">
    <location>
        <begin position="289"/>
        <end position="316"/>
    </location>
</feature>
<dbReference type="EMBL" id="AMQN01012317">
    <property type="status" value="NOT_ANNOTATED_CDS"/>
    <property type="molecule type" value="Genomic_DNA"/>
</dbReference>
<evidence type="ECO:0000313" key="3">
    <source>
        <dbReference type="EnsemblMetazoa" id="CapteP204043"/>
    </source>
</evidence>
<name>R7TKR9_CAPTE</name>
<evidence type="ECO:0000313" key="2">
    <source>
        <dbReference type="EMBL" id="ELT94398.1"/>
    </source>
</evidence>
<gene>
    <name evidence="2" type="ORF">CAPTEDRAFT_204043</name>
</gene>
<feature type="compositionally biased region" description="Basic and acidic residues" evidence="1">
    <location>
        <begin position="65"/>
        <end position="78"/>
    </location>
</feature>
<dbReference type="EMBL" id="KB309442">
    <property type="protein sequence ID" value="ELT94398.1"/>
    <property type="molecule type" value="Genomic_DNA"/>
</dbReference>
<sequence length="588" mass="66306">MRTPRRGDLNPGAREGVQFASLAFCTQEVQDQRTGSHPEGQDGTVISREVQDEKDRTSTQGTTQKNKDEAATRRGSRVGERSISTLSVTWDVCSRDFDRQPQPAFLTAGIGQILRGGLVLPTFCRQRTRARQEGLCSSSLHRSSDIFASSVVRHLRFIGRPTSSLHRSSDIFASSVVRHLRFIGRPTSSLHRSSDIFASSVVRHLRFISRPARKGVITRYISTLNRLIAEKNPSETSIYLGKVKHAFDDFDVLFMDFVLACGEDDQTYNNAWFDERLASDMSDPLGSYYPGPKASGDSSRSFLSGDDQAQKSSKSNRVADHLAQSCSSDNRCLICKGMHSVFLHTDTSHDISHGYAFMSVVKVQCEHSMCDKRVIELWDKHGAKGLFESYDTEVKKMITEGYIEVVDPKAQLLQDNVEIGMRRFQQKFPRSGSSGLISFSFCERCKPVGIRRMHVYPLCQFFWSRDYIYCFGCRKSIRCFFEAADCFPFGAASGVDCSKASCKREASFESLRHHITHYWCDSRIVLAYIASDTRRFKAFVANRVGIIRAHSNPQDWNHSLAGNIDDDPEVYKVALCTMESVSLHLVDR</sequence>
<dbReference type="AlphaFoldDB" id="R7TKR9"/>
<reference evidence="2 4" key="2">
    <citation type="journal article" date="2013" name="Nature">
        <title>Insights into bilaterian evolution from three spiralian genomes.</title>
        <authorList>
            <person name="Simakov O."/>
            <person name="Marletaz F."/>
            <person name="Cho S.J."/>
            <person name="Edsinger-Gonzales E."/>
            <person name="Havlak P."/>
            <person name="Hellsten U."/>
            <person name="Kuo D.H."/>
            <person name="Larsson T."/>
            <person name="Lv J."/>
            <person name="Arendt D."/>
            <person name="Savage R."/>
            <person name="Osoegawa K."/>
            <person name="de Jong P."/>
            <person name="Grimwood J."/>
            <person name="Chapman J.A."/>
            <person name="Shapiro H."/>
            <person name="Aerts A."/>
            <person name="Otillar R.P."/>
            <person name="Terry A.Y."/>
            <person name="Boore J.L."/>
            <person name="Grigoriev I.V."/>
            <person name="Lindberg D.R."/>
            <person name="Seaver E.C."/>
            <person name="Weisblat D.A."/>
            <person name="Putnam N.H."/>
            <person name="Rokhsar D.S."/>
        </authorList>
    </citation>
    <scope>NUCLEOTIDE SEQUENCE</scope>
    <source>
        <strain evidence="2 4">I ESC-2004</strain>
    </source>
</reference>
<reference evidence="4" key="1">
    <citation type="submission" date="2012-12" db="EMBL/GenBank/DDBJ databases">
        <authorList>
            <person name="Hellsten U."/>
            <person name="Grimwood J."/>
            <person name="Chapman J.A."/>
            <person name="Shapiro H."/>
            <person name="Aerts A."/>
            <person name="Otillar R.P."/>
            <person name="Terry A.Y."/>
            <person name="Boore J.L."/>
            <person name="Simakov O."/>
            <person name="Marletaz F."/>
            <person name="Cho S.-J."/>
            <person name="Edsinger-Gonzales E."/>
            <person name="Havlak P."/>
            <person name="Kuo D.-H."/>
            <person name="Larsson T."/>
            <person name="Lv J."/>
            <person name="Arendt D."/>
            <person name="Savage R."/>
            <person name="Osoegawa K."/>
            <person name="de Jong P."/>
            <person name="Lindberg D.R."/>
            <person name="Seaver E.C."/>
            <person name="Weisblat D.A."/>
            <person name="Putnam N.H."/>
            <person name="Grigoriev I.V."/>
            <person name="Rokhsar D.S."/>
        </authorList>
    </citation>
    <scope>NUCLEOTIDE SEQUENCE</scope>
    <source>
        <strain evidence="4">I ESC-2004</strain>
    </source>
</reference>
<accession>R7TKR9</accession>
<dbReference type="Proteomes" id="UP000014760">
    <property type="component" value="Unassembled WGS sequence"/>
</dbReference>
<evidence type="ECO:0000256" key="1">
    <source>
        <dbReference type="SAM" id="MobiDB-lite"/>
    </source>
</evidence>
<dbReference type="OrthoDB" id="6085902at2759"/>
<keyword evidence="4" id="KW-1185">Reference proteome</keyword>
<proteinExistence type="predicted"/>
<feature type="compositionally biased region" description="Basic and acidic residues" evidence="1">
    <location>
        <begin position="30"/>
        <end position="40"/>
    </location>
</feature>
<protein>
    <submittedName>
        <fullName evidence="2 3">Uncharacterized protein</fullName>
    </submittedName>
</protein>
<feature type="region of interest" description="Disordered" evidence="1">
    <location>
        <begin position="28"/>
        <end position="78"/>
    </location>
</feature>
<dbReference type="HOGENOM" id="CLU_464021_0_0_1"/>
<organism evidence="2">
    <name type="scientific">Capitella teleta</name>
    <name type="common">Polychaete worm</name>
    <dbReference type="NCBI Taxonomy" id="283909"/>
    <lineage>
        <taxon>Eukaryota</taxon>
        <taxon>Metazoa</taxon>
        <taxon>Spiralia</taxon>
        <taxon>Lophotrochozoa</taxon>
        <taxon>Annelida</taxon>
        <taxon>Polychaeta</taxon>
        <taxon>Sedentaria</taxon>
        <taxon>Scolecida</taxon>
        <taxon>Capitellidae</taxon>
        <taxon>Capitella</taxon>
    </lineage>
</organism>
<dbReference type="PANTHER" id="PTHR47331">
    <property type="entry name" value="PHD-TYPE DOMAIN-CONTAINING PROTEIN"/>
    <property type="match status" value="1"/>
</dbReference>